<accession>A0A2H1V4Z8</accession>
<gene>
    <name evidence="1" type="ORF">SFRICE_020080</name>
</gene>
<sequence>MQLQGRELKALAMSKDTATTNLPLGAYSDPSSTPVTEVSGTDERCRAVFHRDRADDYDDWVLRKCALSYRASAWSATLTPLISQDDNITGEILLQQSLKGPERAQWLASVEDDFLSFEKNRAWELVDVSKDGTIVQWKLAQERDLSTQRTRGSPVLTTEMPGPLWHAHYNRVFSRVCSSASQGGDDMIPGNSTDPRATSGEPFHWVSVTATYYVQSTPGLACYRIICITRHQHNKSSAALDTALTAGTQHCRKSSAITIVSEWSITEQCERDGAMKEAKVV</sequence>
<dbReference type="EMBL" id="ODYU01000704">
    <property type="protein sequence ID" value="SOQ35920.1"/>
    <property type="molecule type" value="Genomic_DNA"/>
</dbReference>
<reference evidence="1" key="1">
    <citation type="submission" date="2016-07" db="EMBL/GenBank/DDBJ databases">
        <authorList>
            <person name="Bretaudeau A."/>
        </authorList>
    </citation>
    <scope>NUCLEOTIDE SEQUENCE</scope>
    <source>
        <strain evidence="1">Rice</strain>
        <tissue evidence="1">Whole body</tissue>
    </source>
</reference>
<dbReference type="AlphaFoldDB" id="A0A2H1V4Z8"/>
<evidence type="ECO:0000313" key="1">
    <source>
        <dbReference type="EMBL" id="SOQ35920.1"/>
    </source>
</evidence>
<protein>
    <submittedName>
        <fullName evidence="1">SFRICE_020080</fullName>
    </submittedName>
</protein>
<proteinExistence type="predicted"/>
<organism evidence="1">
    <name type="scientific">Spodoptera frugiperda</name>
    <name type="common">Fall armyworm</name>
    <dbReference type="NCBI Taxonomy" id="7108"/>
    <lineage>
        <taxon>Eukaryota</taxon>
        <taxon>Metazoa</taxon>
        <taxon>Ecdysozoa</taxon>
        <taxon>Arthropoda</taxon>
        <taxon>Hexapoda</taxon>
        <taxon>Insecta</taxon>
        <taxon>Pterygota</taxon>
        <taxon>Neoptera</taxon>
        <taxon>Endopterygota</taxon>
        <taxon>Lepidoptera</taxon>
        <taxon>Glossata</taxon>
        <taxon>Ditrysia</taxon>
        <taxon>Noctuoidea</taxon>
        <taxon>Noctuidae</taxon>
        <taxon>Amphipyrinae</taxon>
        <taxon>Spodoptera</taxon>
    </lineage>
</organism>
<name>A0A2H1V4Z8_SPOFR</name>